<accession>A0ACD5GV94</accession>
<gene>
    <name evidence="1" type="ORF">BH720_002315</name>
</gene>
<protein>
    <submittedName>
        <fullName evidence="1">Uncharacterized protein</fullName>
    </submittedName>
</protein>
<proteinExistence type="predicted"/>
<dbReference type="Proteomes" id="UP000095472">
    <property type="component" value="Chromosome"/>
</dbReference>
<name>A0ACD5GV94_9CYAN</name>
<organism evidence="1 2">
    <name type="scientific">Desertifilum tharense IPPAS B-1220</name>
    <dbReference type="NCBI Taxonomy" id="1781255"/>
    <lineage>
        <taxon>Bacteria</taxon>
        <taxon>Bacillati</taxon>
        <taxon>Cyanobacteriota</taxon>
        <taxon>Cyanophyceae</taxon>
        <taxon>Desertifilales</taxon>
        <taxon>Desertifilaceae</taxon>
        <taxon>Desertifilum</taxon>
    </lineage>
</organism>
<reference evidence="1 2" key="1">
    <citation type="journal article" date="2016" name="Genome Announc.">
        <title>Draft Genome Sequence of the Thermotolerant Cyanobacterium Desertifilum sp. IPPAS B-1220.</title>
        <authorList>
            <person name="Mironov K.S."/>
            <person name="Sinetova M.A."/>
            <person name="Bolatkhan K."/>
            <person name="Zayadan B.K."/>
            <person name="Ustinova V.V."/>
            <person name="Kupriyanova E.V."/>
            <person name="Skrypnik A.N."/>
            <person name="Gogoleva N.E."/>
            <person name="Gogolev Y.V."/>
            <person name="Los D.A."/>
        </authorList>
    </citation>
    <scope>NUCLEOTIDE SEQUENCE [LARGE SCALE GENOMIC DNA]</scope>
    <source>
        <strain evidence="1 2">IPPAS B-1220</strain>
    </source>
</reference>
<dbReference type="EMBL" id="CP182909">
    <property type="protein sequence ID" value="XPM64810.1"/>
    <property type="molecule type" value="Genomic_DNA"/>
</dbReference>
<evidence type="ECO:0000313" key="1">
    <source>
        <dbReference type="EMBL" id="XPM64810.1"/>
    </source>
</evidence>
<keyword evidence="2" id="KW-1185">Reference proteome</keyword>
<evidence type="ECO:0000313" key="2">
    <source>
        <dbReference type="Proteomes" id="UP000095472"/>
    </source>
</evidence>
<sequence length="236" mass="23951">MRISQEGHVLSLDLPLAQTAANASNAEPQTLSLPQLLSGSSVHHADRIGMNQAGEVVISGSGLAIASGQLNVSGEVGGTVNVIGDRVNVVNAQIDASGTQGGGSVRIGGDYRGQGQIPNALNTFIDNNSIISADAILTGDGGNIFIWSDRNTRIDGTLTARGEVLQAMAALLKPPEKISSALAASPMLVPLMDSAAPGSSIRAIFALSAAAGVPLGKTRWMLPILTQPSIAAPTSA</sequence>